<dbReference type="InterPro" id="IPR036522">
    <property type="entry name" value="MoaC_sf"/>
</dbReference>
<evidence type="ECO:0000256" key="3">
    <source>
        <dbReference type="ARBA" id="ARBA00012575"/>
    </source>
</evidence>
<gene>
    <name evidence="7 9" type="primary">moaC</name>
    <name evidence="9" type="ORF">IEN85_18535</name>
</gene>
<dbReference type="InterPro" id="IPR002820">
    <property type="entry name" value="Mopterin_CF_biosynth-C_dom"/>
</dbReference>
<dbReference type="InterPro" id="IPR023045">
    <property type="entry name" value="MoaC"/>
</dbReference>
<comment type="similarity">
    <text evidence="7">Belongs to the MoaC family.</text>
</comment>
<proteinExistence type="inferred from homology"/>
<evidence type="ECO:0000256" key="6">
    <source>
        <dbReference type="ARBA" id="ARBA00055087"/>
    </source>
</evidence>
<dbReference type="Proteomes" id="UP000622317">
    <property type="component" value="Unassembled WGS sequence"/>
</dbReference>
<dbReference type="InterPro" id="IPR050105">
    <property type="entry name" value="MoCo_biosynth_MoaA/MoaC"/>
</dbReference>
<evidence type="ECO:0000256" key="4">
    <source>
        <dbReference type="ARBA" id="ARBA00023150"/>
    </source>
</evidence>
<comment type="catalytic activity">
    <reaction evidence="1 7">
        <text>(8S)-3',8-cyclo-7,8-dihydroguanosine 5'-triphosphate = cyclic pyranopterin phosphate + diphosphate</text>
        <dbReference type="Rhea" id="RHEA:49580"/>
        <dbReference type="ChEBI" id="CHEBI:33019"/>
        <dbReference type="ChEBI" id="CHEBI:59648"/>
        <dbReference type="ChEBI" id="CHEBI:131766"/>
        <dbReference type="EC" id="4.6.1.17"/>
    </reaction>
</comment>
<sequence>MPFTHLDENQQPQMVDVTDKAVTRRSATARALVQLTPEIMRQFDGQELQSKKGPVFHTAILAGIQAAKKTSELIPLCHPLPLTKCSVTIQAVDDVRVEIRATAVTDAKTGVEMEALTAASGAALTLYDMCKALSKAIVIEDIRLLEKTGGKSGDYQSAT</sequence>
<evidence type="ECO:0000256" key="2">
    <source>
        <dbReference type="ARBA" id="ARBA00005046"/>
    </source>
</evidence>
<organism evidence="9 10">
    <name type="scientific">Pelagicoccus enzymogenes</name>
    <dbReference type="NCBI Taxonomy" id="2773457"/>
    <lineage>
        <taxon>Bacteria</taxon>
        <taxon>Pseudomonadati</taxon>
        <taxon>Verrucomicrobiota</taxon>
        <taxon>Opitutia</taxon>
        <taxon>Puniceicoccales</taxon>
        <taxon>Pelagicoccaceae</taxon>
        <taxon>Pelagicoccus</taxon>
    </lineage>
</organism>
<feature type="binding site" evidence="7">
    <location>
        <begin position="76"/>
        <end position="78"/>
    </location>
    <ligand>
        <name>substrate</name>
    </ligand>
</feature>
<comment type="function">
    <text evidence="6 7">Catalyzes the conversion of (8S)-3',8-cyclo-7,8-dihydroguanosine 5'-triphosphate to cyclic pyranopterin monophosphate (cPMP).</text>
</comment>
<accession>A0A927FD56</accession>
<dbReference type="AlphaFoldDB" id="A0A927FD56"/>
<dbReference type="NCBIfam" id="NF006870">
    <property type="entry name" value="PRK09364.1"/>
    <property type="match status" value="1"/>
</dbReference>
<dbReference type="NCBIfam" id="TIGR00581">
    <property type="entry name" value="moaC"/>
    <property type="match status" value="1"/>
</dbReference>
<dbReference type="CDD" id="cd01420">
    <property type="entry name" value="MoaC_PE"/>
    <property type="match status" value="1"/>
</dbReference>
<keyword evidence="10" id="KW-1185">Reference proteome</keyword>
<evidence type="ECO:0000256" key="5">
    <source>
        <dbReference type="ARBA" id="ARBA00023239"/>
    </source>
</evidence>
<evidence type="ECO:0000313" key="9">
    <source>
        <dbReference type="EMBL" id="MBD5781505.1"/>
    </source>
</evidence>
<feature type="active site" evidence="7">
    <location>
        <position position="128"/>
    </location>
</feature>
<comment type="subunit">
    <text evidence="7">Homohexamer; trimer of dimers.</text>
</comment>
<keyword evidence="5 7" id="KW-0456">Lyase</keyword>
<dbReference type="GO" id="GO:0006777">
    <property type="term" value="P:Mo-molybdopterin cofactor biosynthetic process"/>
    <property type="evidence" value="ECO:0007669"/>
    <property type="project" value="UniProtKB-UniRule"/>
</dbReference>
<evidence type="ECO:0000256" key="1">
    <source>
        <dbReference type="ARBA" id="ARBA00001637"/>
    </source>
</evidence>
<dbReference type="PANTHER" id="PTHR22960">
    <property type="entry name" value="MOLYBDOPTERIN COFACTOR SYNTHESIS PROTEIN A"/>
    <property type="match status" value="1"/>
</dbReference>
<dbReference type="Gene3D" id="3.30.70.640">
    <property type="entry name" value="Molybdopterin cofactor biosynthesis C (MoaC) domain"/>
    <property type="match status" value="1"/>
</dbReference>
<dbReference type="SUPFAM" id="SSF55040">
    <property type="entry name" value="Molybdenum cofactor biosynthesis protein C, MoaC"/>
    <property type="match status" value="1"/>
</dbReference>
<dbReference type="EC" id="4.6.1.17" evidence="3 7"/>
<feature type="binding site" evidence="7">
    <location>
        <begin position="113"/>
        <end position="114"/>
    </location>
    <ligand>
        <name>substrate</name>
    </ligand>
</feature>
<dbReference type="HAMAP" id="MF_01224_B">
    <property type="entry name" value="MoaC_B"/>
    <property type="match status" value="1"/>
</dbReference>
<evidence type="ECO:0000256" key="7">
    <source>
        <dbReference type="HAMAP-Rule" id="MF_01224"/>
    </source>
</evidence>
<dbReference type="GO" id="GO:0061799">
    <property type="term" value="F:cyclic pyranopterin monophosphate synthase activity"/>
    <property type="evidence" value="ECO:0007669"/>
    <property type="project" value="UniProtKB-UniRule"/>
</dbReference>
<comment type="caution">
    <text evidence="9">The sequence shown here is derived from an EMBL/GenBank/DDBJ whole genome shotgun (WGS) entry which is preliminary data.</text>
</comment>
<evidence type="ECO:0000313" key="10">
    <source>
        <dbReference type="Proteomes" id="UP000622317"/>
    </source>
</evidence>
<protein>
    <recommendedName>
        <fullName evidence="3 7">Cyclic pyranopterin monophosphate synthase</fullName>
        <ecNumber evidence="3 7">4.6.1.17</ecNumber>
    </recommendedName>
    <alternativeName>
        <fullName evidence="7">Molybdenum cofactor biosynthesis protein C</fullName>
    </alternativeName>
</protein>
<comment type="pathway">
    <text evidence="2 7">Cofactor biosynthesis; molybdopterin biosynthesis.</text>
</comment>
<dbReference type="RefSeq" id="WP_191618603.1">
    <property type="nucleotide sequence ID" value="NZ_JACYFG010000042.1"/>
</dbReference>
<reference evidence="9" key="1">
    <citation type="submission" date="2020-09" db="EMBL/GenBank/DDBJ databases">
        <title>Pelagicoccus enzymogenes sp. nov. with an EPS production, isolated from marine sediment.</title>
        <authorList>
            <person name="Feng X."/>
        </authorList>
    </citation>
    <scope>NUCLEOTIDE SEQUENCE</scope>
    <source>
        <strain evidence="9">NFK12</strain>
    </source>
</reference>
<keyword evidence="4 7" id="KW-0501">Molybdenum cofactor biosynthesis</keyword>
<evidence type="ECO:0000259" key="8">
    <source>
        <dbReference type="Pfam" id="PF01967"/>
    </source>
</evidence>
<name>A0A927FD56_9BACT</name>
<feature type="domain" description="Molybdopterin cofactor biosynthesis C (MoaC)" evidence="8">
    <location>
        <begin position="14"/>
        <end position="150"/>
    </location>
</feature>
<dbReference type="EMBL" id="JACYFG010000042">
    <property type="protein sequence ID" value="MBD5781505.1"/>
    <property type="molecule type" value="Genomic_DNA"/>
</dbReference>
<dbReference type="InterPro" id="IPR047594">
    <property type="entry name" value="MoaC_bact/euk"/>
</dbReference>
<dbReference type="Pfam" id="PF01967">
    <property type="entry name" value="MoaC"/>
    <property type="match status" value="1"/>
</dbReference>